<dbReference type="PROSITE" id="PS50932">
    <property type="entry name" value="HTH_LACI_2"/>
    <property type="match status" value="1"/>
</dbReference>
<keyword evidence="1" id="KW-0805">Transcription regulation</keyword>
<dbReference type="Proteomes" id="UP000221394">
    <property type="component" value="Unassembled WGS sequence"/>
</dbReference>
<protein>
    <submittedName>
        <fullName evidence="5">LacI family transcriptional regulator</fullName>
    </submittedName>
</protein>
<evidence type="ECO:0000256" key="1">
    <source>
        <dbReference type="ARBA" id="ARBA00023015"/>
    </source>
</evidence>
<reference evidence="5 6" key="1">
    <citation type="submission" date="2017-10" db="EMBL/GenBank/DDBJ databases">
        <title>Sequencing the genomes of 1000 actinobacteria strains.</title>
        <authorList>
            <person name="Klenk H.-P."/>
        </authorList>
    </citation>
    <scope>NUCLEOTIDE SEQUENCE [LARGE SCALE GENOMIC DNA]</scope>
    <source>
        <strain evidence="5 6">DSM 21574</strain>
    </source>
</reference>
<dbReference type="SMART" id="SM00354">
    <property type="entry name" value="HTH_LACI"/>
    <property type="match status" value="1"/>
</dbReference>
<comment type="caution">
    <text evidence="5">The sequence shown here is derived from an EMBL/GenBank/DDBJ whole genome shotgun (WGS) entry which is preliminary data.</text>
</comment>
<dbReference type="InterPro" id="IPR000843">
    <property type="entry name" value="HTH_LacI"/>
</dbReference>
<evidence type="ECO:0000313" key="5">
    <source>
        <dbReference type="EMBL" id="PFG36409.1"/>
    </source>
</evidence>
<dbReference type="Pfam" id="PF13377">
    <property type="entry name" value="Peripla_BP_3"/>
    <property type="match status" value="1"/>
</dbReference>
<dbReference type="SUPFAM" id="SSF47413">
    <property type="entry name" value="lambda repressor-like DNA-binding domains"/>
    <property type="match status" value="1"/>
</dbReference>
<feature type="domain" description="HTH lacI-type" evidence="4">
    <location>
        <begin position="5"/>
        <end position="60"/>
    </location>
</feature>
<dbReference type="GO" id="GO:0000976">
    <property type="term" value="F:transcription cis-regulatory region binding"/>
    <property type="evidence" value="ECO:0007669"/>
    <property type="project" value="TreeGrafter"/>
</dbReference>
<dbReference type="Pfam" id="PF00356">
    <property type="entry name" value="LacI"/>
    <property type="match status" value="1"/>
</dbReference>
<dbReference type="CDD" id="cd06279">
    <property type="entry name" value="PBP1_LacI-like"/>
    <property type="match status" value="1"/>
</dbReference>
<keyword evidence="6" id="KW-1185">Reference proteome</keyword>
<keyword evidence="3" id="KW-0804">Transcription</keyword>
<keyword evidence="2" id="KW-0238">DNA-binding</keyword>
<evidence type="ECO:0000256" key="3">
    <source>
        <dbReference type="ARBA" id="ARBA00023163"/>
    </source>
</evidence>
<sequence length="361" mass="38334">MSRRPTLSDVAREAGVSVSTASLAFSGAGPIAEQTRERVHAAAAALGYAGPNALGRQLRSGRHGVVGVVIGDKVKRSFRDPVSIQMLDGLVSTLSELRLGVMLIPGMEVDETGAMKVDPLLETSGMDVAVLIWGAHVDDPRLDVLRRRSIPVVIGEGNPSPGCSLVAIDDRRGVAELAEHLYSLGHRRVANVTLPFRMGREAGWIENPRDEDIDWTPTRNRLEALEESRLDVVATYETPASLVESGADAARHILDPARWPDPSQRPTAIVAQSDLLAAGVVLGAREVGLRVPEDVSVAGFDGVDLPWLGSDRLTTVVQPLEAKGEALGRAVDALIQGRGATEVVLPVELRVGTTTAPPPAV</sequence>
<dbReference type="PANTHER" id="PTHR30146">
    <property type="entry name" value="LACI-RELATED TRANSCRIPTIONAL REPRESSOR"/>
    <property type="match status" value="1"/>
</dbReference>
<dbReference type="InterPro" id="IPR028082">
    <property type="entry name" value="Peripla_BP_I"/>
</dbReference>
<dbReference type="PANTHER" id="PTHR30146:SF138">
    <property type="entry name" value="TRANSCRIPTIONAL REGULATORY PROTEIN"/>
    <property type="match status" value="1"/>
</dbReference>
<evidence type="ECO:0000313" key="6">
    <source>
        <dbReference type="Proteomes" id="UP000221394"/>
    </source>
</evidence>
<evidence type="ECO:0000256" key="2">
    <source>
        <dbReference type="ARBA" id="ARBA00023125"/>
    </source>
</evidence>
<dbReference type="EMBL" id="PDJH01000001">
    <property type="protein sequence ID" value="PFG36409.1"/>
    <property type="molecule type" value="Genomic_DNA"/>
</dbReference>
<dbReference type="InterPro" id="IPR010982">
    <property type="entry name" value="Lambda_DNA-bd_dom_sf"/>
</dbReference>
<dbReference type="GO" id="GO:0003700">
    <property type="term" value="F:DNA-binding transcription factor activity"/>
    <property type="evidence" value="ECO:0007669"/>
    <property type="project" value="TreeGrafter"/>
</dbReference>
<accession>A0A2A9EDW9</accession>
<dbReference type="AlphaFoldDB" id="A0A2A9EDW9"/>
<dbReference type="InterPro" id="IPR046335">
    <property type="entry name" value="LacI/GalR-like_sensor"/>
</dbReference>
<gene>
    <name evidence="5" type="ORF">ATL41_1129</name>
</gene>
<proteinExistence type="predicted"/>
<name>A0A2A9EDW9_9MICO</name>
<dbReference type="Gene3D" id="1.10.260.40">
    <property type="entry name" value="lambda repressor-like DNA-binding domains"/>
    <property type="match status" value="1"/>
</dbReference>
<evidence type="ECO:0000259" key="4">
    <source>
        <dbReference type="PROSITE" id="PS50932"/>
    </source>
</evidence>
<dbReference type="SUPFAM" id="SSF53822">
    <property type="entry name" value="Periplasmic binding protein-like I"/>
    <property type="match status" value="1"/>
</dbReference>
<dbReference type="RefSeq" id="WP_098457599.1">
    <property type="nucleotide sequence ID" value="NZ_PDJH01000001.1"/>
</dbReference>
<organism evidence="5 6">
    <name type="scientific">Flavimobilis soli</name>
    <dbReference type="NCBI Taxonomy" id="442709"/>
    <lineage>
        <taxon>Bacteria</taxon>
        <taxon>Bacillati</taxon>
        <taxon>Actinomycetota</taxon>
        <taxon>Actinomycetes</taxon>
        <taxon>Micrococcales</taxon>
        <taxon>Jonesiaceae</taxon>
        <taxon>Flavimobilis</taxon>
    </lineage>
</organism>
<dbReference type="Gene3D" id="3.40.50.2300">
    <property type="match status" value="2"/>
</dbReference>
<dbReference type="OrthoDB" id="5171752at2"/>
<dbReference type="CDD" id="cd01392">
    <property type="entry name" value="HTH_LacI"/>
    <property type="match status" value="1"/>
</dbReference>